<organism evidence="1">
    <name type="scientific">Micrurus surinamensis</name>
    <name type="common">Surinam coral snake</name>
    <dbReference type="NCBI Taxonomy" id="129470"/>
    <lineage>
        <taxon>Eukaryota</taxon>
        <taxon>Metazoa</taxon>
        <taxon>Chordata</taxon>
        <taxon>Craniata</taxon>
        <taxon>Vertebrata</taxon>
        <taxon>Euteleostomi</taxon>
        <taxon>Lepidosauria</taxon>
        <taxon>Squamata</taxon>
        <taxon>Bifurcata</taxon>
        <taxon>Unidentata</taxon>
        <taxon>Episquamata</taxon>
        <taxon>Toxicofera</taxon>
        <taxon>Serpentes</taxon>
        <taxon>Colubroidea</taxon>
        <taxon>Elapidae</taxon>
        <taxon>Elapinae</taxon>
        <taxon>Micrurus</taxon>
    </lineage>
</organism>
<dbReference type="AlphaFoldDB" id="A0A2D4P2A6"/>
<reference evidence="1" key="2">
    <citation type="submission" date="2017-11" db="EMBL/GenBank/DDBJ databases">
        <title>Coralsnake Venomics: Analyses of Venom Gland Transcriptomes and Proteomes of Six Brazilian Taxa.</title>
        <authorList>
            <person name="Aird S.D."/>
            <person name="Jorge da Silva N."/>
            <person name="Qiu L."/>
            <person name="Villar-Briones A."/>
            <person name="Aparecida-Saddi V."/>
            <person name="Campos-Telles M.P."/>
            <person name="Grau M."/>
            <person name="Mikheyev A.S."/>
        </authorList>
    </citation>
    <scope>NUCLEOTIDE SEQUENCE</scope>
    <source>
        <tissue evidence="1">Venom_gland</tissue>
    </source>
</reference>
<evidence type="ECO:0000313" key="1">
    <source>
        <dbReference type="EMBL" id="LAB51429.1"/>
    </source>
</evidence>
<proteinExistence type="predicted"/>
<dbReference type="EMBL" id="IACN01032143">
    <property type="protein sequence ID" value="LAB51429.1"/>
    <property type="molecule type" value="Transcribed_RNA"/>
</dbReference>
<reference evidence="1" key="1">
    <citation type="submission" date="2017-07" db="EMBL/GenBank/DDBJ databases">
        <authorList>
            <person name="Mikheyev A."/>
            <person name="Grau M."/>
        </authorList>
    </citation>
    <scope>NUCLEOTIDE SEQUENCE</scope>
    <source>
        <tissue evidence="1">Venom_gland</tissue>
    </source>
</reference>
<name>A0A2D4P2A6_MICSU</name>
<sequence>MHPRILFAFTAACLHCLLIFKSSAYLNPFLLLLCLTKCIIIHLETLNCILHILTSFPAMSNRFPCYKYPLSIKTFISSAKRQPLPSNPSIIISVRKTANRRGTMAEPYSTLPVTGLCSDIAPLSIRH</sequence>
<protein>
    <submittedName>
        <fullName evidence="1">Uncharacterized protein</fullName>
    </submittedName>
</protein>
<accession>A0A2D4P2A6</accession>